<dbReference type="CDD" id="cd01949">
    <property type="entry name" value="GGDEF"/>
    <property type="match status" value="1"/>
</dbReference>
<proteinExistence type="predicted"/>
<accession>A0A1Q8Q4C3</accession>
<keyword evidence="1" id="KW-1133">Transmembrane helix</keyword>
<dbReference type="PANTHER" id="PTHR45138">
    <property type="entry name" value="REGULATORY COMPONENTS OF SENSORY TRANSDUCTION SYSTEM"/>
    <property type="match status" value="1"/>
</dbReference>
<dbReference type="PROSITE" id="PS50887">
    <property type="entry name" value="GGDEF"/>
    <property type="match status" value="1"/>
</dbReference>
<dbReference type="FunFam" id="3.30.70.270:FF:000001">
    <property type="entry name" value="Diguanylate cyclase domain protein"/>
    <property type="match status" value="1"/>
</dbReference>
<keyword evidence="1" id="KW-0472">Membrane</keyword>
<dbReference type="GO" id="GO:0005886">
    <property type="term" value="C:plasma membrane"/>
    <property type="evidence" value="ECO:0007669"/>
    <property type="project" value="TreeGrafter"/>
</dbReference>
<dbReference type="InterPro" id="IPR043128">
    <property type="entry name" value="Rev_trsase/Diguanyl_cyclase"/>
</dbReference>
<dbReference type="RefSeq" id="WP_075398716.1">
    <property type="nucleotide sequence ID" value="NZ_MSDU01000022.1"/>
</dbReference>
<dbReference type="Proteomes" id="UP000185568">
    <property type="component" value="Unassembled WGS sequence"/>
</dbReference>
<feature type="transmembrane region" description="Helical" evidence="1">
    <location>
        <begin position="120"/>
        <end position="140"/>
    </location>
</feature>
<organism evidence="3 4">
    <name type="scientific">Domibacillus antri</name>
    <dbReference type="NCBI Taxonomy" id="1714264"/>
    <lineage>
        <taxon>Bacteria</taxon>
        <taxon>Bacillati</taxon>
        <taxon>Bacillota</taxon>
        <taxon>Bacilli</taxon>
        <taxon>Bacillales</taxon>
        <taxon>Bacillaceae</taxon>
        <taxon>Domibacillus</taxon>
    </lineage>
</organism>
<evidence type="ECO:0000313" key="3">
    <source>
        <dbReference type="EMBL" id="OLN22206.1"/>
    </source>
</evidence>
<dbReference type="STRING" id="1714264.BTO30_10680"/>
<dbReference type="Gene3D" id="3.30.70.270">
    <property type="match status" value="1"/>
</dbReference>
<dbReference type="InterPro" id="IPR029787">
    <property type="entry name" value="Nucleotide_cyclase"/>
</dbReference>
<reference evidence="3 4" key="1">
    <citation type="submission" date="2016-12" db="EMBL/GenBank/DDBJ databases">
        <title>Domibacillus antri genome sequencing.</title>
        <authorList>
            <person name="Verma A."/>
            <person name="Krishnamurthi S."/>
        </authorList>
    </citation>
    <scope>NUCLEOTIDE SEQUENCE [LARGE SCALE GENOMIC DNA]</scope>
    <source>
        <strain evidence="3 4">XD80</strain>
    </source>
</reference>
<feature type="transmembrane region" description="Helical" evidence="1">
    <location>
        <begin position="69"/>
        <end position="88"/>
    </location>
</feature>
<feature type="transmembrane region" description="Helical" evidence="1">
    <location>
        <begin position="16"/>
        <end position="34"/>
    </location>
</feature>
<keyword evidence="4" id="KW-1185">Reference proteome</keyword>
<evidence type="ECO:0000313" key="4">
    <source>
        <dbReference type="Proteomes" id="UP000185568"/>
    </source>
</evidence>
<protein>
    <recommendedName>
        <fullName evidence="2">GGDEF domain-containing protein</fullName>
    </recommendedName>
</protein>
<name>A0A1Q8Q4C3_9BACI</name>
<keyword evidence="1" id="KW-0812">Transmembrane</keyword>
<dbReference type="Pfam" id="PF00990">
    <property type="entry name" value="GGDEF"/>
    <property type="match status" value="1"/>
</dbReference>
<sequence length="356" mass="40338">MKSVQEFSVEEQAQHLWKIATIVAIIAHSVWSIIFILTDAWILAAANFVTCLLLTAGMFFLIEAGRCRLHSILLMMEIMVNPSLSTFLTEWDAGFHYFVFTAVYAVIFLPSILNVCKMLAVLGNLALYLALYHLTLFQFAPYYEYSDQMIRVFYHVNVSMVFIIVFIMASLFRATVDKGLYTLTDSNKKLSKMAGTDPLTGLLNRRTMYGHLHEAMEKEKKDHTPFSILLMDVDNFKKFNDTYGHECGDIVLKTCSELLSKAILKEDVVSRWGGEEFLILLNGADEKEGVARAEQLRMIVEKQQVVYEGEALAVTMTIGCAQYNGEAQMEKLINRADRMLIKGKSSGKNKVLCAKR</sequence>
<comment type="caution">
    <text evidence="3">The sequence shown here is derived from an EMBL/GenBank/DDBJ whole genome shotgun (WGS) entry which is preliminary data.</text>
</comment>
<dbReference type="GO" id="GO:0052621">
    <property type="term" value="F:diguanylate cyclase activity"/>
    <property type="evidence" value="ECO:0007669"/>
    <property type="project" value="TreeGrafter"/>
</dbReference>
<feature type="transmembrane region" description="Helical" evidence="1">
    <location>
        <begin position="40"/>
        <end position="62"/>
    </location>
</feature>
<dbReference type="InterPro" id="IPR050469">
    <property type="entry name" value="Diguanylate_Cyclase"/>
</dbReference>
<dbReference type="SMART" id="SM00267">
    <property type="entry name" value="GGDEF"/>
    <property type="match status" value="1"/>
</dbReference>
<dbReference type="SUPFAM" id="SSF55073">
    <property type="entry name" value="Nucleotide cyclase"/>
    <property type="match status" value="1"/>
</dbReference>
<evidence type="ECO:0000256" key="1">
    <source>
        <dbReference type="SAM" id="Phobius"/>
    </source>
</evidence>
<dbReference type="OrthoDB" id="9759607at2"/>
<evidence type="ECO:0000259" key="2">
    <source>
        <dbReference type="PROSITE" id="PS50887"/>
    </source>
</evidence>
<feature type="transmembrane region" description="Helical" evidence="1">
    <location>
        <begin position="94"/>
        <end position="113"/>
    </location>
</feature>
<dbReference type="AlphaFoldDB" id="A0A1Q8Q4C3"/>
<gene>
    <name evidence="3" type="ORF">BTO30_10680</name>
</gene>
<feature type="transmembrane region" description="Helical" evidence="1">
    <location>
        <begin position="152"/>
        <end position="172"/>
    </location>
</feature>
<dbReference type="GO" id="GO:0043709">
    <property type="term" value="P:cell adhesion involved in single-species biofilm formation"/>
    <property type="evidence" value="ECO:0007669"/>
    <property type="project" value="TreeGrafter"/>
</dbReference>
<dbReference type="InterPro" id="IPR000160">
    <property type="entry name" value="GGDEF_dom"/>
</dbReference>
<dbReference type="EMBL" id="MSDU01000022">
    <property type="protein sequence ID" value="OLN22206.1"/>
    <property type="molecule type" value="Genomic_DNA"/>
</dbReference>
<feature type="domain" description="GGDEF" evidence="2">
    <location>
        <begin position="224"/>
        <end position="356"/>
    </location>
</feature>
<dbReference type="PANTHER" id="PTHR45138:SF9">
    <property type="entry name" value="DIGUANYLATE CYCLASE DGCM-RELATED"/>
    <property type="match status" value="1"/>
</dbReference>
<dbReference type="NCBIfam" id="TIGR00254">
    <property type="entry name" value="GGDEF"/>
    <property type="match status" value="1"/>
</dbReference>
<dbReference type="GO" id="GO:1902201">
    <property type="term" value="P:negative regulation of bacterial-type flagellum-dependent cell motility"/>
    <property type="evidence" value="ECO:0007669"/>
    <property type="project" value="TreeGrafter"/>
</dbReference>